<gene>
    <name evidence="6" type="ORF">UY74_C0079G0003</name>
</gene>
<organism evidence="6 7">
    <name type="scientific">Candidatus Kaiserbacteria bacterium GW2011_GWC2_52_8b</name>
    <dbReference type="NCBI Taxonomy" id="1618676"/>
    <lineage>
        <taxon>Bacteria</taxon>
        <taxon>Candidatus Kaiseribacteriota</taxon>
    </lineage>
</organism>
<dbReference type="GO" id="GO:0005524">
    <property type="term" value="F:ATP binding"/>
    <property type="evidence" value="ECO:0007669"/>
    <property type="project" value="UniProtKB-KW"/>
</dbReference>
<dbReference type="PATRIC" id="fig|1618676.3.peg.1143"/>
<dbReference type="InterPro" id="IPR006195">
    <property type="entry name" value="aa-tRNA-synth_II"/>
</dbReference>
<protein>
    <submittedName>
        <fullName evidence="6">Lysyl-tRNA synthetase</fullName>
    </submittedName>
</protein>
<proteinExistence type="predicted"/>
<evidence type="ECO:0000256" key="3">
    <source>
        <dbReference type="ARBA" id="ARBA00022840"/>
    </source>
</evidence>
<evidence type="ECO:0000256" key="2">
    <source>
        <dbReference type="ARBA" id="ARBA00022741"/>
    </source>
</evidence>
<sequence length="329" mass="38111">MDILFSPEARELAEKKAVFWNAVREFHIKNGFLEVETPVLEVTTGGADAKPFITHHHALDMDVYLRISAGELWQKRLMVAGLRKTFEIGRIFRNEGMSAEHLQDYTQCEAYWAYADYEDMYKFLRDCYKYAAKKTFGTLQFKINGFDVDLGKKWPLLDYTAEIKKQTGLDIWTASDKEMEQKLEKLQVEYDARNRARLMDALWKYCRKNIGGPVIVINEPKITSPLSKTSPKNPNITERFHFIIGGSELGQGYSELNDPIDQKERFEAQEKLRKLGDESAQMTDDEFIEALEYGMPPTAGHGFSERLFSFLMDKPVRETQLFPLMKPKE</sequence>
<evidence type="ECO:0000256" key="4">
    <source>
        <dbReference type="SAM" id="Coils"/>
    </source>
</evidence>
<keyword evidence="1" id="KW-0436">Ligase</keyword>
<keyword evidence="2" id="KW-0547">Nucleotide-binding</keyword>
<dbReference type="GO" id="GO:0006430">
    <property type="term" value="P:lysyl-tRNA aminoacylation"/>
    <property type="evidence" value="ECO:0007669"/>
    <property type="project" value="InterPro"/>
</dbReference>
<evidence type="ECO:0000313" key="6">
    <source>
        <dbReference type="EMBL" id="KKW29357.1"/>
    </source>
</evidence>
<dbReference type="AlphaFoldDB" id="A0A0G1ZMM8"/>
<dbReference type="SUPFAM" id="SSF55681">
    <property type="entry name" value="Class II aaRS and biotin synthetases"/>
    <property type="match status" value="1"/>
</dbReference>
<dbReference type="InterPro" id="IPR045864">
    <property type="entry name" value="aa-tRNA-synth_II/BPL/LPL"/>
</dbReference>
<dbReference type="PANTHER" id="PTHR42918:SF15">
    <property type="entry name" value="LYSINE--TRNA LIGASE, CHLOROPLASTIC_MITOCHONDRIAL"/>
    <property type="match status" value="1"/>
</dbReference>
<keyword evidence="3" id="KW-0067">ATP-binding</keyword>
<dbReference type="PANTHER" id="PTHR42918">
    <property type="entry name" value="LYSYL-TRNA SYNTHETASE"/>
    <property type="match status" value="1"/>
</dbReference>
<dbReference type="EMBL" id="LCRF01000079">
    <property type="protein sequence ID" value="KKW29357.1"/>
    <property type="molecule type" value="Genomic_DNA"/>
</dbReference>
<dbReference type="Gene3D" id="3.30.930.10">
    <property type="entry name" value="Bira Bifunctional Protein, Domain 2"/>
    <property type="match status" value="1"/>
</dbReference>
<dbReference type="InterPro" id="IPR018149">
    <property type="entry name" value="Lys-tRNA-synth_II_C"/>
</dbReference>
<dbReference type="GO" id="GO:0004824">
    <property type="term" value="F:lysine-tRNA ligase activity"/>
    <property type="evidence" value="ECO:0007669"/>
    <property type="project" value="InterPro"/>
</dbReference>
<dbReference type="PRINTS" id="PR00982">
    <property type="entry name" value="TRNASYNTHLYS"/>
</dbReference>
<dbReference type="Proteomes" id="UP000034445">
    <property type="component" value="Unassembled WGS sequence"/>
</dbReference>
<dbReference type="GO" id="GO:0005829">
    <property type="term" value="C:cytosol"/>
    <property type="evidence" value="ECO:0007669"/>
    <property type="project" value="TreeGrafter"/>
</dbReference>
<dbReference type="PROSITE" id="PS50862">
    <property type="entry name" value="AA_TRNA_LIGASE_II"/>
    <property type="match status" value="1"/>
</dbReference>
<evidence type="ECO:0000256" key="1">
    <source>
        <dbReference type="ARBA" id="ARBA00022598"/>
    </source>
</evidence>
<name>A0A0G1ZMM8_9BACT</name>
<keyword evidence="6" id="KW-0030">Aminoacyl-tRNA synthetase</keyword>
<feature type="coiled-coil region" evidence="4">
    <location>
        <begin position="169"/>
        <end position="196"/>
    </location>
</feature>
<evidence type="ECO:0000313" key="7">
    <source>
        <dbReference type="Proteomes" id="UP000034445"/>
    </source>
</evidence>
<dbReference type="Pfam" id="PF00152">
    <property type="entry name" value="tRNA-synt_2"/>
    <property type="match status" value="1"/>
</dbReference>
<feature type="domain" description="Aminoacyl-transfer RNA synthetases class-II family profile" evidence="5">
    <location>
        <begin position="22"/>
        <end position="327"/>
    </location>
</feature>
<reference evidence="6 7" key="1">
    <citation type="journal article" date="2015" name="Nature">
        <title>rRNA introns, odd ribosomes, and small enigmatic genomes across a large radiation of phyla.</title>
        <authorList>
            <person name="Brown C.T."/>
            <person name="Hug L.A."/>
            <person name="Thomas B.C."/>
            <person name="Sharon I."/>
            <person name="Castelle C.J."/>
            <person name="Singh A."/>
            <person name="Wilkins M.J."/>
            <person name="Williams K.H."/>
            <person name="Banfield J.F."/>
        </authorList>
    </citation>
    <scope>NUCLEOTIDE SEQUENCE [LARGE SCALE GENOMIC DNA]</scope>
</reference>
<evidence type="ECO:0000259" key="5">
    <source>
        <dbReference type="PROSITE" id="PS50862"/>
    </source>
</evidence>
<comment type="caution">
    <text evidence="6">The sequence shown here is derived from an EMBL/GenBank/DDBJ whole genome shotgun (WGS) entry which is preliminary data.</text>
</comment>
<dbReference type="GO" id="GO:0000049">
    <property type="term" value="F:tRNA binding"/>
    <property type="evidence" value="ECO:0007669"/>
    <property type="project" value="TreeGrafter"/>
</dbReference>
<accession>A0A0G1ZMM8</accession>
<keyword evidence="4" id="KW-0175">Coiled coil</keyword>
<dbReference type="InterPro" id="IPR004364">
    <property type="entry name" value="Aa-tRNA-synt_II"/>
</dbReference>